<dbReference type="EMBL" id="MDGQ01000005">
    <property type="protein sequence ID" value="OEJ99852.1"/>
    <property type="molecule type" value="Genomic_DNA"/>
</dbReference>
<evidence type="ECO:0000256" key="3">
    <source>
        <dbReference type="ARBA" id="ARBA00022692"/>
    </source>
</evidence>
<evidence type="ECO:0000256" key="6">
    <source>
        <dbReference type="SAM" id="Phobius"/>
    </source>
</evidence>
<feature type="transmembrane region" description="Helical" evidence="6">
    <location>
        <begin position="808"/>
        <end position="827"/>
    </location>
</feature>
<dbReference type="InterPro" id="IPR050250">
    <property type="entry name" value="Macrolide_Exporter_MacB"/>
</dbReference>
<dbReference type="Pfam" id="PF12704">
    <property type="entry name" value="MacB_PCD"/>
    <property type="match status" value="2"/>
</dbReference>
<dbReference type="GO" id="GO:0022857">
    <property type="term" value="F:transmembrane transporter activity"/>
    <property type="evidence" value="ECO:0007669"/>
    <property type="project" value="TreeGrafter"/>
</dbReference>
<reference evidence="9 10" key="1">
    <citation type="submission" date="2016-08" db="EMBL/GenBank/DDBJ databases">
        <title>Draft genome of Fabibacter sp. strain SK-8.</title>
        <authorList>
            <person name="Wong S.-K."/>
            <person name="Hamasaki K."/>
            <person name="Yoshizawa S."/>
        </authorList>
    </citation>
    <scope>NUCLEOTIDE SEQUENCE [LARGE SCALE GENOMIC DNA]</scope>
    <source>
        <strain evidence="9 10">SK-8</strain>
    </source>
</reference>
<keyword evidence="2" id="KW-1003">Cell membrane</keyword>
<evidence type="ECO:0000256" key="4">
    <source>
        <dbReference type="ARBA" id="ARBA00022989"/>
    </source>
</evidence>
<keyword evidence="4 6" id="KW-1133">Transmembrane helix</keyword>
<proteinExistence type="predicted"/>
<evidence type="ECO:0008006" key="11">
    <source>
        <dbReference type="Google" id="ProtNLM"/>
    </source>
</evidence>
<feature type="transmembrane region" description="Helical" evidence="6">
    <location>
        <begin position="752"/>
        <end position="778"/>
    </location>
</feature>
<dbReference type="PANTHER" id="PTHR30572:SF18">
    <property type="entry name" value="ABC-TYPE MACROLIDE FAMILY EXPORT SYSTEM PERMEASE COMPONENT 2"/>
    <property type="match status" value="1"/>
</dbReference>
<feature type="transmembrane region" description="Helical" evidence="6">
    <location>
        <begin position="504"/>
        <end position="527"/>
    </location>
</feature>
<feature type="transmembrane region" description="Helical" evidence="6">
    <location>
        <begin position="416"/>
        <end position="441"/>
    </location>
</feature>
<feature type="transmembrane region" description="Helical" evidence="6">
    <location>
        <begin position="98"/>
        <end position="119"/>
    </location>
</feature>
<feature type="domain" description="ABC3 transporter permease C-terminal" evidence="7">
    <location>
        <begin position="371"/>
        <end position="487"/>
    </location>
</feature>
<evidence type="ECO:0000313" key="10">
    <source>
        <dbReference type="Proteomes" id="UP000095552"/>
    </source>
</evidence>
<dbReference type="STRING" id="1563681.BFP71_09895"/>
<organism evidence="9 10">
    <name type="scientific">Roseivirga misakiensis</name>
    <dbReference type="NCBI Taxonomy" id="1563681"/>
    <lineage>
        <taxon>Bacteria</taxon>
        <taxon>Pseudomonadati</taxon>
        <taxon>Bacteroidota</taxon>
        <taxon>Cytophagia</taxon>
        <taxon>Cytophagales</taxon>
        <taxon>Roseivirgaceae</taxon>
        <taxon>Roseivirga</taxon>
    </lineage>
</organism>
<evidence type="ECO:0000256" key="2">
    <source>
        <dbReference type="ARBA" id="ARBA00022475"/>
    </source>
</evidence>
<evidence type="ECO:0000259" key="8">
    <source>
        <dbReference type="Pfam" id="PF12704"/>
    </source>
</evidence>
<name>A0A1E5SL49_9BACT</name>
<dbReference type="Proteomes" id="UP000095552">
    <property type="component" value="Unassembled WGS sequence"/>
</dbReference>
<accession>A0A1E5SL49</accession>
<feature type="transmembrane region" description="Helical" evidence="6">
    <location>
        <begin position="368"/>
        <end position="387"/>
    </location>
</feature>
<feature type="domain" description="MacB-like periplasmic core" evidence="8">
    <location>
        <begin position="99"/>
        <end position="326"/>
    </location>
</feature>
<comment type="caution">
    <text evidence="9">The sequence shown here is derived from an EMBL/GenBank/DDBJ whole genome shotgun (WGS) entry which is preliminary data.</text>
</comment>
<dbReference type="PANTHER" id="PTHR30572">
    <property type="entry name" value="MEMBRANE COMPONENT OF TRANSPORTER-RELATED"/>
    <property type="match status" value="1"/>
</dbReference>
<feature type="transmembrane region" description="Helical" evidence="6">
    <location>
        <begin position="839"/>
        <end position="860"/>
    </location>
</feature>
<dbReference type="AlphaFoldDB" id="A0A1E5SL49"/>
<dbReference type="InterPro" id="IPR025857">
    <property type="entry name" value="MacB_PCD"/>
</dbReference>
<dbReference type="Pfam" id="PF02687">
    <property type="entry name" value="FtsX"/>
    <property type="match status" value="2"/>
</dbReference>
<keyword evidence="5 6" id="KW-0472">Membrane</keyword>
<sequence>MVTRSQVNMITRMVRSRNIKSFSIEEELIDFISCEIEEKMNRGETFENALEEVFASMNFESKTEVNKLKRLSQPNTIDMLHNYLKIALRNISRYRVNAAINIFGLVISLTAALTIGLYLKYENSFDAQYPEGDRLYRVNTISNLGQTPTHMTSVSAKLIPEVKANIPEIEASSGLFLAILNQPLKWSDGVFFNNLISAVESDFPKMMGLKETKGSIENAFTKVNTVLVSEKQAKNIFGEINPIGEILEIKVNDKLLRLEVAAVYEDLPPNTHFAENRWTDFGFLISNKTLEGFSGNKPTWTSINGSAYVKLSEGVSVEDAEQKINDLIEQRFGKNIWYEHYLQPVSDIHLNKGDLEIGSEGSYAQLKLFVLVGIIIVFIACINYVNLTTAQASIRLKEVGVRKVIGARRRQFLTQFLVEGTLISCISLILASVLVLILIPFLNSKFSLHLGLGLAENTGEFVVFIVLGLLISLVCGIYPGWYLSRMKANQLLRGGGALSSGGGLLRKVLVTVQYVTSITLIVATLIITSQMNFMSEKDLGFDKEEVVYLTLDYKVAAKYGEVVYQEIIKESGIVAASLTGASLGDGNMPGNRIIVGTEDPEDNNQMLQVLAVGDDFHKALGLTMKEGRWFSADYATDKAKGFVVNETFVKHFGLEEPLGVAINRNGQEGSIIGVVKDYHFKSMRNEIEPLVMHQSENPQFDYWNIAVRLAEGDKANALRRLEEIWTSVIPEYPFDYEFLDDKIDQYYKSDQYFAMVFRIFSFIAILVSCLGLIGLVAFTTQRRAKEIGVRKVLGASITTIVSLLSKDYLRLIIIAALVSIPIAYYAMDDWLDNFVYSIGIQPHVFILGLLITIVLSWLSVSYLSIRAAKANPAESLRSE</sequence>
<protein>
    <recommendedName>
        <fullName evidence="11">ABC3 transporter permease protein domain-containing protein</fullName>
    </recommendedName>
</protein>
<dbReference type="GO" id="GO:0005886">
    <property type="term" value="C:plasma membrane"/>
    <property type="evidence" value="ECO:0007669"/>
    <property type="project" value="UniProtKB-SubCell"/>
</dbReference>
<feature type="transmembrane region" description="Helical" evidence="6">
    <location>
        <begin position="461"/>
        <end position="483"/>
    </location>
</feature>
<dbReference type="OrthoDB" id="5933722at2"/>
<evidence type="ECO:0000259" key="7">
    <source>
        <dbReference type="Pfam" id="PF02687"/>
    </source>
</evidence>
<keyword evidence="10" id="KW-1185">Reference proteome</keyword>
<evidence type="ECO:0000313" key="9">
    <source>
        <dbReference type="EMBL" id="OEJ99852.1"/>
    </source>
</evidence>
<keyword evidence="3 6" id="KW-0812">Transmembrane</keyword>
<feature type="domain" description="ABC3 transporter permease C-terminal" evidence="7">
    <location>
        <begin position="759"/>
        <end position="872"/>
    </location>
</feature>
<dbReference type="InterPro" id="IPR003838">
    <property type="entry name" value="ABC3_permease_C"/>
</dbReference>
<evidence type="ECO:0000256" key="1">
    <source>
        <dbReference type="ARBA" id="ARBA00004651"/>
    </source>
</evidence>
<gene>
    <name evidence="9" type="ORF">BFP71_09895</name>
</gene>
<feature type="domain" description="MacB-like periplasmic core" evidence="8">
    <location>
        <begin position="601"/>
        <end position="719"/>
    </location>
</feature>
<evidence type="ECO:0000256" key="5">
    <source>
        <dbReference type="ARBA" id="ARBA00023136"/>
    </source>
</evidence>
<comment type="subcellular location">
    <subcellularLocation>
        <location evidence="1">Cell membrane</location>
        <topology evidence="1">Multi-pass membrane protein</topology>
    </subcellularLocation>
</comment>